<dbReference type="InterPro" id="IPR004837">
    <property type="entry name" value="NaCa_Exmemb"/>
</dbReference>
<comment type="subcellular location">
    <subcellularLocation>
        <location evidence="1">Membrane</location>
        <topology evidence="1">Multi-pass membrane protein</topology>
    </subcellularLocation>
</comment>
<dbReference type="GO" id="GO:0055085">
    <property type="term" value="P:transmembrane transport"/>
    <property type="evidence" value="ECO:0007669"/>
    <property type="project" value="InterPro"/>
</dbReference>
<evidence type="ECO:0000256" key="5">
    <source>
        <dbReference type="ARBA" id="ARBA00023136"/>
    </source>
</evidence>
<accession>A0A1E1LYM1</accession>
<dbReference type="InterPro" id="IPR044880">
    <property type="entry name" value="NCX_ion-bd_dom_sf"/>
</dbReference>
<dbReference type="AlphaFoldDB" id="A0A1E1LYM1"/>
<dbReference type="Proteomes" id="UP000177625">
    <property type="component" value="Unassembled WGS sequence"/>
</dbReference>
<feature type="transmembrane region" description="Helical" evidence="6">
    <location>
        <begin position="120"/>
        <end position="142"/>
    </location>
</feature>
<dbReference type="EMBL" id="FJVC01000065">
    <property type="protein sequence ID" value="CZT41974.1"/>
    <property type="molecule type" value="Genomic_DNA"/>
</dbReference>
<keyword evidence="9" id="KW-1185">Reference proteome</keyword>
<sequence length="263" mass="28901">MDRDSLTFDSCAFIASLFLLHTGAVLFTTNTAILARRCGIPQAFVALLTAGAEWEEKRPTLALGNVVGASILNVTGAFSLGLLFNQDTLRFDISAKIYSGVLVVVSTLFAIIAFTELLDFARGVFFIFTFPVYIASICLAIYDGILAPTPKEGEADAEKDLEPVPIPNTNHQVLHISIDPSVLQCHPTENSHLLPTHSQPSAPVETPGAAFPSHHFFSSYYWSFHHAHSCILAVIIRSLAFQPLSNFTHSYWHYAPREDHSNN</sequence>
<organism evidence="8 9">
    <name type="scientific">Rhynchosporium secalis</name>
    <name type="common">Barley scald fungus</name>
    <dbReference type="NCBI Taxonomy" id="38038"/>
    <lineage>
        <taxon>Eukaryota</taxon>
        <taxon>Fungi</taxon>
        <taxon>Dikarya</taxon>
        <taxon>Ascomycota</taxon>
        <taxon>Pezizomycotina</taxon>
        <taxon>Leotiomycetes</taxon>
        <taxon>Helotiales</taxon>
        <taxon>Ploettnerulaceae</taxon>
        <taxon>Rhynchosporium</taxon>
    </lineage>
</organism>
<keyword evidence="4 6" id="KW-1133">Transmembrane helix</keyword>
<dbReference type="Gene3D" id="1.20.1420.30">
    <property type="entry name" value="NCX, central ion-binding region"/>
    <property type="match status" value="1"/>
</dbReference>
<evidence type="ECO:0000256" key="2">
    <source>
        <dbReference type="ARBA" id="ARBA00008170"/>
    </source>
</evidence>
<proteinExistence type="inferred from homology"/>
<evidence type="ECO:0000256" key="4">
    <source>
        <dbReference type="ARBA" id="ARBA00022989"/>
    </source>
</evidence>
<gene>
    <name evidence="8" type="ORF">RSE6_01800</name>
</gene>
<evidence type="ECO:0000256" key="6">
    <source>
        <dbReference type="SAM" id="Phobius"/>
    </source>
</evidence>
<evidence type="ECO:0000256" key="1">
    <source>
        <dbReference type="ARBA" id="ARBA00004141"/>
    </source>
</evidence>
<keyword evidence="5 6" id="KW-0472">Membrane</keyword>
<feature type="transmembrane region" description="Helical" evidence="6">
    <location>
        <begin position="6"/>
        <end position="27"/>
    </location>
</feature>
<reference evidence="9" key="1">
    <citation type="submission" date="2016-03" db="EMBL/GenBank/DDBJ databases">
        <authorList>
            <person name="Guldener U."/>
        </authorList>
    </citation>
    <scope>NUCLEOTIDE SEQUENCE [LARGE SCALE GENOMIC DNA]</scope>
</reference>
<protein>
    <recommendedName>
        <fullName evidence="7">Sodium/calcium exchanger membrane region domain-containing protein</fullName>
    </recommendedName>
</protein>
<evidence type="ECO:0000313" key="8">
    <source>
        <dbReference type="EMBL" id="CZT41974.1"/>
    </source>
</evidence>
<feature type="domain" description="Sodium/calcium exchanger membrane region" evidence="7">
    <location>
        <begin position="12"/>
        <end position="135"/>
    </location>
</feature>
<feature type="transmembrane region" description="Helical" evidence="6">
    <location>
        <begin position="97"/>
        <end position="114"/>
    </location>
</feature>
<feature type="transmembrane region" description="Helical" evidence="6">
    <location>
        <begin position="66"/>
        <end position="85"/>
    </location>
</feature>
<name>A0A1E1LYM1_RHYSE</name>
<keyword evidence="3 6" id="KW-0812">Transmembrane</keyword>
<dbReference type="GO" id="GO:0016020">
    <property type="term" value="C:membrane"/>
    <property type="evidence" value="ECO:0007669"/>
    <property type="project" value="UniProtKB-SubCell"/>
</dbReference>
<evidence type="ECO:0000259" key="7">
    <source>
        <dbReference type="Pfam" id="PF01699"/>
    </source>
</evidence>
<comment type="similarity">
    <text evidence="2">Belongs to the Ca(2+):cation antiporter (CaCA) (TC 2.A.19) family.</text>
</comment>
<evidence type="ECO:0000256" key="3">
    <source>
        <dbReference type="ARBA" id="ARBA00022692"/>
    </source>
</evidence>
<evidence type="ECO:0000313" key="9">
    <source>
        <dbReference type="Proteomes" id="UP000177625"/>
    </source>
</evidence>
<dbReference type="Pfam" id="PF01699">
    <property type="entry name" value="Na_Ca_ex"/>
    <property type="match status" value="1"/>
</dbReference>